<keyword evidence="5" id="KW-0808">Transferase</keyword>
<keyword evidence="12 13" id="KW-0472">Membrane</keyword>
<evidence type="ECO:0000256" key="12">
    <source>
        <dbReference type="ARBA" id="ARBA00023136"/>
    </source>
</evidence>
<evidence type="ECO:0000259" key="14">
    <source>
        <dbReference type="PROSITE" id="PS50011"/>
    </source>
</evidence>
<keyword evidence="4" id="KW-0997">Cell inner membrane</keyword>
<dbReference type="PATRIC" id="fig|1125411.7.peg.31"/>
<evidence type="ECO:0000256" key="2">
    <source>
        <dbReference type="ARBA" id="ARBA00009670"/>
    </source>
</evidence>
<evidence type="ECO:0000313" key="15">
    <source>
        <dbReference type="EMBL" id="ALE01158.1"/>
    </source>
</evidence>
<keyword evidence="11 13" id="KW-1133">Transmembrane helix</keyword>
<evidence type="ECO:0000256" key="8">
    <source>
        <dbReference type="ARBA" id="ARBA00022741"/>
    </source>
</evidence>
<comment type="pathway">
    <text evidence="1">Cofactor biosynthesis; ubiquinone biosynthesis [regulation].</text>
</comment>
<reference evidence="15 16" key="1">
    <citation type="journal article" date="2015" name="Genome Announc.">
        <title>Genome Sequence of 'Candidatus Thioglobus singularis' Strain PS1, a Mixotroph from the SUP05 Clade of Marine Gammaproteobacteria.</title>
        <authorList>
            <person name="Marshall K.T."/>
            <person name="Morris R.M."/>
        </authorList>
    </citation>
    <scope>NUCLEOTIDE SEQUENCE [LARGE SCALE GENOMIC DNA]</scope>
    <source>
        <strain evidence="15 16">PS1</strain>
    </source>
</reference>
<dbReference type="Proteomes" id="UP000068905">
    <property type="component" value="Chromosome"/>
</dbReference>
<dbReference type="PANTHER" id="PTHR10566:SF113">
    <property type="entry name" value="PROTEIN ACTIVITY OF BC1 COMPLEX KINASE 7, CHLOROPLASTIC"/>
    <property type="match status" value="1"/>
</dbReference>
<dbReference type="PANTHER" id="PTHR10566">
    <property type="entry name" value="CHAPERONE-ACTIVITY OF BC1 COMPLEX CABC1 -RELATED"/>
    <property type="match status" value="1"/>
</dbReference>
<name>A0A0M4L2V8_9GAMM</name>
<dbReference type="GO" id="GO:0005524">
    <property type="term" value="F:ATP binding"/>
    <property type="evidence" value="ECO:0007669"/>
    <property type="project" value="UniProtKB-KW"/>
</dbReference>
<proteinExistence type="inferred from homology"/>
<dbReference type="Gene3D" id="1.10.510.10">
    <property type="entry name" value="Transferase(Phosphotransferase) domain 1"/>
    <property type="match status" value="1"/>
</dbReference>
<evidence type="ECO:0000256" key="5">
    <source>
        <dbReference type="ARBA" id="ARBA00022679"/>
    </source>
</evidence>
<accession>A0A0M4L2V8</accession>
<dbReference type="KEGG" id="tsn:W908_00160"/>
<evidence type="ECO:0000256" key="11">
    <source>
        <dbReference type="ARBA" id="ARBA00022989"/>
    </source>
</evidence>
<dbReference type="Pfam" id="PF03109">
    <property type="entry name" value="ABC1"/>
    <property type="match status" value="1"/>
</dbReference>
<evidence type="ECO:0000256" key="4">
    <source>
        <dbReference type="ARBA" id="ARBA00022519"/>
    </source>
</evidence>
<dbReference type="AlphaFoldDB" id="A0A0M4L2V8"/>
<dbReference type="InterPro" id="IPR045308">
    <property type="entry name" value="UbiB_bact"/>
</dbReference>
<keyword evidence="7 13" id="KW-0812">Transmembrane</keyword>
<keyword evidence="9" id="KW-0418">Kinase</keyword>
<feature type="domain" description="Protein kinase" evidence="14">
    <location>
        <begin position="104"/>
        <end position="517"/>
    </location>
</feature>
<keyword evidence="16" id="KW-1185">Reference proteome</keyword>
<keyword evidence="10" id="KW-0067">ATP-binding</keyword>
<dbReference type="NCBIfam" id="NF003404">
    <property type="entry name" value="PRK04750.1"/>
    <property type="match status" value="1"/>
</dbReference>
<evidence type="ECO:0000256" key="1">
    <source>
        <dbReference type="ARBA" id="ARBA00005020"/>
    </source>
</evidence>
<sequence>MKSLFRFLSILRTLIRYRLDHLILSTSFLKSLKPLIYLTPWHYFPSKKFSRGERIRLALEELGPIFIKFGQTLSTRRDLLPDDIGIELAKLQDKCPPFPADESKAIIEDALGGEVSKLFSSFDDTPLASASIAQVHTAITQKGEEIIVKVVRPGIEKQIKRDIRLLYTLASLAERHQDGKRLRPKEAVAEFESIIYNELNMMVEAANASLLGKNFSNSSLLYVPKVHWDLCRSNVLVTERIYGTPVNDIEALKKKNVDFKSLAEDGVIIFFTQVFDHNFFHADMHPGNIFVGENNQYTGVDFGIMGTLTEADQYYLAQNFLAFFNQDYKKVSQVHLESGWIPEGTNVMEFENAIRSVCEPIFEKPLSEISFGQVLLSLLKEAKRFDMEVQPQLLLLYKTLLNIEGLGRSLYPDLDLWATAKPYLEKLAKEKFSLKSTLRKMSDQMPQLISELPEIPMLLINALKEIESGSFKRENSKKQTEAIVTQLKENATKQRSAIFALVFIISAGLLANQSAWVLTIASSTFGIIFWLKSR</sequence>
<dbReference type="EMBL" id="CP006911">
    <property type="protein sequence ID" value="ALE01158.1"/>
    <property type="molecule type" value="Genomic_DNA"/>
</dbReference>
<dbReference type="GO" id="GO:0004672">
    <property type="term" value="F:protein kinase activity"/>
    <property type="evidence" value="ECO:0007669"/>
    <property type="project" value="InterPro"/>
</dbReference>
<dbReference type="CDD" id="cd13972">
    <property type="entry name" value="UbiB"/>
    <property type="match status" value="1"/>
</dbReference>
<dbReference type="NCBIfam" id="TIGR01982">
    <property type="entry name" value="UbiB"/>
    <property type="match status" value="1"/>
</dbReference>
<dbReference type="SUPFAM" id="SSF56112">
    <property type="entry name" value="Protein kinase-like (PK-like)"/>
    <property type="match status" value="1"/>
</dbReference>
<evidence type="ECO:0000256" key="6">
    <source>
        <dbReference type="ARBA" id="ARBA00022688"/>
    </source>
</evidence>
<dbReference type="RefSeq" id="WP_053819462.1">
    <property type="nucleotide sequence ID" value="NZ_CP006911.1"/>
</dbReference>
<dbReference type="OrthoDB" id="9795390at2"/>
<evidence type="ECO:0000313" key="16">
    <source>
        <dbReference type="Proteomes" id="UP000068905"/>
    </source>
</evidence>
<evidence type="ECO:0000256" key="7">
    <source>
        <dbReference type="ARBA" id="ARBA00022692"/>
    </source>
</evidence>
<protein>
    <submittedName>
        <fullName evidence="15">Ubiquinone biosynthesis protein UbiB</fullName>
    </submittedName>
</protein>
<organism evidence="15 16">
    <name type="scientific">Candidatus Pseudothioglobus singularis PS1</name>
    <dbReference type="NCBI Taxonomy" id="1125411"/>
    <lineage>
        <taxon>Bacteria</taxon>
        <taxon>Pseudomonadati</taxon>
        <taxon>Pseudomonadota</taxon>
        <taxon>Gammaproteobacteria</taxon>
        <taxon>Candidatus Pseudothioglobaceae</taxon>
        <taxon>Candidatus Pseudothioglobus</taxon>
    </lineage>
</organism>
<dbReference type="PROSITE" id="PS50011">
    <property type="entry name" value="PROTEIN_KINASE_DOM"/>
    <property type="match status" value="1"/>
</dbReference>
<evidence type="ECO:0000256" key="10">
    <source>
        <dbReference type="ARBA" id="ARBA00022840"/>
    </source>
</evidence>
<evidence type="ECO:0000256" key="13">
    <source>
        <dbReference type="SAM" id="Phobius"/>
    </source>
</evidence>
<keyword evidence="6" id="KW-0831">Ubiquinone biosynthesis</keyword>
<dbReference type="GO" id="GO:0006744">
    <property type="term" value="P:ubiquinone biosynthetic process"/>
    <property type="evidence" value="ECO:0007669"/>
    <property type="project" value="UniProtKB-UniPathway"/>
</dbReference>
<dbReference type="InterPro" id="IPR050154">
    <property type="entry name" value="UbiB_kinase"/>
</dbReference>
<dbReference type="InterPro" id="IPR010232">
    <property type="entry name" value="UbiB"/>
</dbReference>
<dbReference type="InterPro" id="IPR011009">
    <property type="entry name" value="Kinase-like_dom_sf"/>
</dbReference>
<dbReference type="InterPro" id="IPR000719">
    <property type="entry name" value="Prot_kinase_dom"/>
</dbReference>
<comment type="similarity">
    <text evidence="2">Belongs to the protein kinase superfamily. ADCK protein kinase family.</text>
</comment>
<dbReference type="UniPathway" id="UPA00232"/>
<keyword evidence="8" id="KW-0547">Nucleotide-binding</keyword>
<evidence type="ECO:0000256" key="3">
    <source>
        <dbReference type="ARBA" id="ARBA00022475"/>
    </source>
</evidence>
<dbReference type="InterPro" id="IPR004147">
    <property type="entry name" value="ABC1_dom"/>
</dbReference>
<keyword evidence="3" id="KW-1003">Cell membrane</keyword>
<gene>
    <name evidence="15" type="ORF">W908_00160</name>
</gene>
<evidence type="ECO:0000256" key="9">
    <source>
        <dbReference type="ARBA" id="ARBA00022777"/>
    </source>
</evidence>
<dbReference type="STRING" id="1125411.W908_00160"/>
<feature type="transmembrane region" description="Helical" evidence="13">
    <location>
        <begin position="498"/>
        <end position="531"/>
    </location>
</feature>
<keyword evidence="15" id="KW-0830">Ubiquinone</keyword>